<dbReference type="EnsemblPlants" id="AET7Gv21196000.5">
    <property type="protein sequence ID" value="AET7Gv21196000.5"/>
    <property type="gene ID" value="AET7Gv21196000"/>
</dbReference>
<dbReference type="AlphaFoldDB" id="A0A453T272"/>
<evidence type="ECO:0000313" key="2">
    <source>
        <dbReference type="Proteomes" id="UP000015105"/>
    </source>
</evidence>
<reference evidence="2" key="1">
    <citation type="journal article" date="2014" name="Science">
        <title>Ancient hybridizations among the ancestral genomes of bread wheat.</title>
        <authorList>
            <consortium name="International Wheat Genome Sequencing Consortium,"/>
            <person name="Marcussen T."/>
            <person name="Sandve S.R."/>
            <person name="Heier L."/>
            <person name="Spannagl M."/>
            <person name="Pfeifer M."/>
            <person name="Jakobsen K.S."/>
            <person name="Wulff B.B."/>
            <person name="Steuernagel B."/>
            <person name="Mayer K.F."/>
            <person name="Olsen O.A."/>
        </authorList>
    </citation>
    <scope>NUCLEOTIDE SEQUENCE [LARGE SCALE GENOMIC DNA]</scope>
    <source>
        <strain evidence="2">cv. AL8/78</strain>
    </source>
</reference>
<organism evidence="1 2">
    <name type="scientific">Aegilops tauschii subsp. strangulata</name>
    <name type="common">Goatgrass</name>
    <dbReference type="NCBI Taxonomy" id="200361"/>
    <lineage>
        <taxon>Eukaryota</taxon>
        <taxon>Viridiplantae</taxon>
        <taxon>Streptophyta</taxon>
        <taxon>Embryophyta</taxon>
        <taxon>Tracheophyta</taxon>
        <taxon>Spermatophyta</taxon>
        <taxon>Magnoliopsida</taxon>
        <taxon>Liliopsida</taxon>
        <taxon>Poales</taxon>
        <taxon>Poaceae</taxon>
        <taxon>BOP clade</taxon>
        <taxon>Pooideae</taxon>
        <taxon>Triticodae</taxon>
        <taxon>Triticeae</taxon>
        <taxon>Triticinae</taxon>
        <taxon>Aegilops</taxon>
    </lineage>
</organism>
<sequence>MSLLSYRLSRFVRQTVYATGKASGMIQLLFYFCQPTLLNHIDYFFPRCNARACGKYKHRFLSNLLYHVLLFLRSVIF</sequence>
<dbReference type="EnsemblPlants" id="AET7Gv21196000.3">
    <property type="protein sequence ID" value="AET7Gv21196000.3"/>
    <property type="gene ID" value="AET7Gv21196000"/>
</dbReference>
<protein>
    <submittedName>
        <fullName evidence="1">Uncharacterized protein</fullName>
    </submittedName>
</protein>
<accession>A0A453T272</accession>
<proteinExistence type="predicted"/>
<dbReference type="EnsemblPlants" id="AET7Gv21196000.4">
    <property type="protein sequence ID" value="AET7Gv21196000.4"/>
    <property type="gene ID" value="AET7Gv21196000"/>
</dbReference>
<name>A0A453T272_AEGTS</name>
<dbReference type="Gramene" id="AET7Gv21196000.4">
    <property type="protein sequence ID" value="AET7Gv21196000.4"/>
    <property type="gene ID" value="AET7Gv21196000"/>
</dbReference>
<reference evidence="2" key="2">
    <citation type="journal article" date="2017" name="Nat. Plants">
        <title>The Aegilops tauschii genome reveals multiple impacts of transposons.</title>
        <authorList>
            <person name="Zhao G."/>
            <person name="Zou C."/>
            <person name="Li K."/>
            <person name="Wang K."/>
            <person name="Li T."/>
            <person name="Gao L."/>
            <person name="Zhang X."/>
            <person name="Wang H."/>
            <person name="Yang Z."/>
            <person name="Liu X."/>
            <person name="Jiang W."/>
            <person name="Mao L."/>
            <person name="Kong X."/>
            <person name="Jiao Y."/>
            <person name="Jia J."/>
        </authorList>
    </citation>
    <scope>NUCLEOTIDE SEQUENCE [LARGE SCALE GENOMIC DNA]</scope>
    <source>
        <strain evidence="2">cv. AL8/78</strain>
    </source>
</reference>
<reference evidence="1" key="3">
    <citation type="journal article" date="2017" name="Nature">
        <title>Genome sequence of the progenitor of the wheat D genome Aegilops tauschii.</title>
        <authorList>
            <person name="Luo M.C."/>
            <person name="Gu Y.Q."/>
            <person name="Puiu D."/>
            <person name="Wang H."/>
            <person name="Twardziok S.O."/>
            <person name="Deal K.R."/>
            <person name="Huo N."/>
            <person name="Zhu T."/>
            <person name="Wang L."/>
            <person name="Wang Y."/>
            <person name="McGuire P.E."/>
            <person name="Liu S."/>
            <person name="Long H."/>
            <person name="Ramasamy R.K."/>
            <person name="Rodriguez J.C."/>
            <person name="Van S.L."/>
            <person name="Yuan L."/>
            <person name="Wang Z."/>
            <person name="Xia Z."/>
            <person name="Xiao L."/>
            <person name="Anderson O.D."/>
            <person name="Ouyang S."/>
            <person name="Liang Y."/>
            <person name="Zimin A.V."/>
            <person name="Pertea G."/>
            <person name="Qi P."/>
            <person name="Bennetzen J.L."/>
            <person name="Dai X."/>
            <person name="Dawson M.W."/>
            <person name="Muller H.G."/>
            <person name="Kugler K."/>
            <person name="Rivarola-Duarte L."/>
            <person name="Spannagl M."/>
            <person name="Mayer K.F.X."/>
            <person name="Lu F.H."/>
            <person name="Bevan M.W."/>
            <person name="Leroy P."/>
            <person name="Li P."/>
            <person name="You F.M."/>
            <person name="Sun Q."/>
            <person name="Liu Z."/>
            <person name="Lyons E."/>
            <person name="Wicker T."/>
            <person name="Salzberg S.L."/>
            <person name="Devos K.M."/>
            <person name="Dvorak J."/>
        </authorList>
    </citation>
    <scope>NUCLEOTIDE SEQUENCE [LARGE SCALE GENOMIC DNA]</scope>
    <source>
        <strain evidence="1">cv. AL8/78</strain>
    </source>
</reference>
<dbReference type="Proteomes" id="UP000015105">
    <property type="component" value="Chromosome 7D"/>
</dbReference>
<keyword evidence="2" id="KW-1185">Reference proteome</keyword>
<dbReference type="Gramene" id="AET7Gv21196000.5">
    <property type="protein sequence ID" value="AET7Gv21196000.5"/>
    <property type="gene ID" value="AET7Gv21196000"/>
</dbReference>
<reference evidence="1" key="5">
    <citation type="journal article" date="2021" name="G3 (Bethesda)">
        <title>Aegilops tauschii genome assembly Aet v5.0 features greater sequence contiguity and improved annotation.</title>
        <authorList>
            <person name="Wang L."/>
            <person name="Zhu T."/>
            <person name="Rodriguez J.C."/>
            <person name="Deal K.R."/>
            <person name="Dubcovsky J."/>
            <person name="McGuire P.E."/>
            <person name="Lux T."/>
            <person name="Spannagl M."/>
            <person name="Mayer K.F.X."/>
            <person name="Baldrich P."/>
            <person name="Meyers B.C."/>
            <person name="Huo N."/>
            <person name="Gu Y.Q."/>
            <person name="Zhou H."/>
            <person name="Devos K.M."/>
            <person name="Bennetzen J.L."/>
            <person name="Unver T."/>
            <person name="Budak H."/>
            <person name="Gulick P.J."/>
            <person name="Galiba G."/>
            <person name="Kalapos B."/>
            <person name="Nelson D.R."/>
            <person name="Li P."/>
            <person name="You F.M."/>
            <person name="Luo M.C."/>
            <person name="Dvorak J."/>
        </authorList>
    </citation>
    <scope>NUCLEOTIDE SEQUENCE [LARGE SCALE GENOMIC DNA]</scope>
    <source>
        <strain evidence="1">cv. AL8/78</strain>
    </source>
</reference>
<dbReference type="Gramene" id="AET7Gv21196000.3">
    <property type="protein sequence ID" value="AET7Gv21196000.3"/>
    <property type="gene ID" value="AET7Gv21196000"/>
</dbReference>
<evidence type="ECO:0000313" key="1">
    <source>
        <dbReference type="EnsemblPlants" id="AET7Gv21196000.3"/>
    </source>
</evidence>
<reference evidence="1" key="4">
    <citation type="submission" date="2019-03" db="UniProtKB">
        <authorList>
            <consortium name="EnsemblPlants"/>
        </authorList>
    </citation>
    <scope>IDENTIFICATION</scope>
</reference>